<dbReference type="CDD" id="cd17557">
    <property type="entry name" value="REC_Rcp-like"/>
    <property type="match status" value="1"/>
</dbReference>
<dbReference type="RefSeq" id="WP_074709417.1">
    <property type="nucleotide sequence ID" value="NZ_FOHI01000015.1"/>
</dbReference>
<dbReference type="SMART" id="SM00448">
    <property type="entry name" value="REC"/>
    <property type="match status" value="1"/>
</dbReference>
<reference evidence="3 4" key="1">
    <citation type="submission" date="2016-10" db="EMBL/GenBank/DDBJ databases">
        <authorList>
            <person name="de Groot N.N."/>
        </authorList>
    </citation>
    <scope>NUCLEOTIDE SEQUENCE [LARGE SCALE GENOMIC DNA]</scope>
    <source>
        <strain evidence="3 4">Nl7</strain>
    </source>
</reference>
<name>A0A1I0GNT7_9PROT</name>
<accession>A0A1I0GNT7</accession>
<organism evidence="3 4">
    <name type="scientific">Nitrosospira multiformis</name>
    <dbReference type="NCBI Taxonomy" id="1231"/>
    <lineage>
        <taxon>Bacteria</taxon>
        <taxon>Pseudomonadati</taxon>
        <taxon>Pseudomonadota</taxon>
        <taxon>Betaproteobacteria</taxon>
        <taxon>Nitrosomonadales</taxon>
        <taxon>Nitrosomonadaceae</taxon>
        <taxon>Nitrosospira</taxon>
    </lineage>
</organism>
<dbReference type="Proteomes" id="UP000183339">
    <property type="component" value="Unassembled WGS sequence"/>
</dbReference>
<evidence type="ECO:0000256" key="1">
    <source>
        <dbReference type="PROSITE-ProRule" id="PRU00169"/>
    </source>
</evidence>
<evidence type="ECO:0000313" key="3">
    <source>
        <dbReference type="EMBL" id="SET72696.1"/>
    </source>
</evidence>
<dbReference type="PROSITE" id="PS50110">
    <property type="entry name" value="RESPONSE_REGULATORY"/>
    <property type="match status" value="1"/>
</dbReference>
<dbReference type="GO" id="GO:0000160">
    <property type="term" value="P:phosphorelay signal transduction system"/>
    <property type="evidence" value="ECO:0007669"/>
    <property type="project" value="InterPro"/>
</dbReference>
<protein>
    <submittedName>
        <fullName evidence="3">Response regulator receiver domain-containing protein</fullName>
    </submittedName>
</protein>
<feature type="domain" description="Response regulatory" evidence="2">
    <location>
        <begin position="7"/>
        <end position="128"/>
    </location>
</feature>
<sequence length="137" mass="15730">MRVTNKPILLVEDDQVDMMKVTRALKEISVTNQVVHRENGEDALNYLRDEDSEKPCLILLDLSMPIMNGIEFLQAVKKDERLRRIPVVVLTTSDDQQDKLNGFNFGVAGYMGKPVDYPQFVEVIRAIDTYWTISQMP</sequence>
<dbReference type="PANTHER" id="PTHR44520">
    <property type="entry name" value="RESPONSE REGULATOR RCP1-RELATED"/>
    <property type="match status" value="1"/>
</dbReference>
<evidence type="ECO:0000313" key="4">
    <source>
        <dbReference type="Proteomes" id="UP000183339"/>
    </source>
</evidence>
<dbReference type="SUPFAM" id="SSF52172">
    <property type="entry name" value="CheY-like"/>
    <property type="match status" value="1"/>
</dbReference>
<feature type="modified residue" description="4-aspartylphosphate" evidence="1">
    <location>
        <position position="61"/>
    </location>
</feature>
<dbReference type="InterPro" id="IPR001789">
    <property type="entry name" value="Sig_transdc_resp-reg_receiver"/>
</dbReference>
<dbReference type="Pfam" id="PF00072">
    <property type="entry name" value="Response_reg"/>
    <property type="match status" value="1"/>
</dbReference>
<dbReference type="PANTHER" id="PTHR44520:SF2">
    <property type="entry name" value="RESPONSE REGULATOR RCP1"/>
    <property type="match status" value="1"/>
</dbReference>
<evidence type="ECO:0000259" key="2">
    <source>
        <dbReference type="PROSITE" id="PS50110"/>
    </source>
</evidence>
<keyword evidence="1" id="KW-0597">Phosphoprotein</keyword>
<dbReference type="Gene3D" id="3.40.50.2300">
    <property type="match status" value="1"/>
</dbReference>
<dbReference type="OrthoDB" id="9793549at2"/>
<dbReference type="AlphaFoldDB" id="A0A1I0GNT7"/>
<dbReference type="InterPro" id="IPR011006">
    <property type="entry name" value="CheY-like_superfamily"/>
</dbReference>
<dbReference type="EMBL" id="FOHI01000015">
    <property type="protein sequence ID" value="SET72696.1"/>
    <property type="molecule type" value="Genomic_DNA"/>
</dbReference>
<proteinExistence type="predicted"/>
<gene>
    <name evidence="3" type="ORF">SAMN05216412_11517</name>
</gene>
<dbReference type="InterPro" id="IPR052893">
    <property type="entry name" value="TCS_response_regulator"/>
</dbReference>